<accession>A0A8K1ZYW2</accession>
<dbReference type="InterPro" id="IPR049945">
    <property type="entry name" value="AAA_22"/>
</dbReference>
<proteinExistence type="predicted"/>
<dbReference type="PANTHER" id="PTHR35894:SF5">
    <property type="entry name" value="MU-LIKE PROPHAGE FLUMU DNA TRANSPOSITION PROTEIN B"/>
    <property type="match status" value="1"/>
</dbReference>
<feature type="domain" description="ORC1/DEAH AAA+ ATPase" evidence="1">
    <location>
        <begin position="34"/>
        <end position="147"/>
    </location>
</feature>
<dbReference type="Proteomes" id="UP000607397">
    <property type="component" value="Unassembled WGS sequence"/>
</dbReference>
<dbReference type="InterPro" id="IPR027417">
    <property type="entry name" value="P-loop_NTPase"/>
</dbReference>
<sequence length="241" mass="26949">MKTGLNHIAIRLKNIYALADACRDLLERGPGVPGFGLCWGATGMGKTTAVAYQTNQFNAIYLTATPFWSANAMLSKILIELGGVPRGSASQLHDLIVQRLQENPRLIFIDEADFIFENSARRTLVEGLRSLHDMSGAPFVLVGMDKVVSKLELYPQLHGRVSRFVEFRNLDLGDLRQVVEAACEIKLSDCLLERLHEATRGRLRQAVTAISRIEPVARLNDWQEVTAELWGDEPFFLKETP</sequence>
<dbReference type="RefSeq" id="WP_161825123.1">
    <property type="nucleotide sequence ID" value="NZ_WVIC01000015.1"/>
</dbReference>
<organism evidence="2 3">
    <name type="scientific">Petrachloros mirabilis ULC683</name>
    <dbReference type="NCBI Taxonomy" id="2781853"/>
    <lineage>
        <taxon>Bacteria</taxon>
        <taxon>Bacillati</taxon>
        <taxon>Cyanobacteriota</taxon>
        <taxon>Cyanophyceae</taxon>
        <taxon>Synechococcales</taxon>
        <taxon>Petrachlorosaceae</taxon>
        <taxon>Petrachloros</taxon>
        <taxon>Petrachloros mirabilis</taxon>
    </lineage>
</organism>
<dbReference type="SUPFAM" id="SSF52540">
    <property type="entry name" value="P-loop containing nucleoside triphosphate hydrolases"/>
    <property type="match status" value="1"/>
</dbReference>
<dbReference type="AlphaFoldDB" id="A0A8K1ZYW2"/>
<evidence type="ECO:0000313" key="3">
    <source>
        <dbReference type="Proteomes" id="UP000607397"/>
    </source>
</evidence>
<evidence type="ECO:0000313" key="2">
    <source>
        <dbReference type="EMBL" id="NCJ06646.1"/>
    </source>
</evidence>
<dbReference type="Gene3D" id="3.40.50.300">
    <property type="entry name" value="P-loop containing nucleotide triphosphate hydrolases"/>
    <property type="match status" value="1"/>
</dbReference>
<keyword evidence="3" id="KW-1185">Reference proteome</keyword>
<comment type="caution">
    <text evidence="2">The sequence shown here is derived from an EMBL/GenBank/DDBJ whole genome shotgun (WGS) entry which is preliminary data.</text>
</comment>
<dbReference type="GO" id="GO:0016887">
    <property type="term" value="F:ATP hydrolysis activity"/>
    <property type="evidence" value="ECO:0007669"/>
    <property type="project" value="InterPro"/>
</dbReference>
<reference evidence="2" key="1">
    <citation type="submission" date="2019-12" db="EMBL/GenBank/DDBJ databases">
        <title>High-Quality draft genome sequences of three cyanobacteria isolated from the limestone walls of the Old Cathedral of Coimbra.</title>
        <authorList>
            <person name="Tiago I."/>
            <person name="Soares F."/>
            <person name="Portugal A."/>
        </authorList>
    </citation>
    <scope>NUCLEOTIDE SEQUENCE [LARGE SCALE GENOMIC DNA]</scope>
    <source>
        <strain evidence="2">C</strain>
    </source>
</reference>
<dbReference type="PANTHER" id="PTHR35894">
    <property type="entry name" value="GENERAL SECRETION PATHWAY PROTEIN A-RELATED"/>
    <property type="match status" value="1"/>
</dbReference>
<name>A0A8K1ZYW2_9CYAN</name>
<dbReference type="EMBL" id="WVIC01000015">
    <property type="protein sequence ID" value="NCJ06646.1"/>
    <property type="molecule type" value="Genomic_DNA"/>
</dbReference>
<dbReference type="Pfam" id="PF13401">
    <property type="entry name" value="AAA_22"/>
    <property type="match status" value="1"/>
</dbReference>
<protein>
    <submittedName>
        <fullName evidence="2">AAA family ATPase</fullName>
    </submittedName>
</protein>
<gene>
    <name evidence="2" type="ORF">GS597_09035</name>
</gene>
<dbReference type="InterPro" id="IPR052026">
    <property type="entry name" value="ExeA_AAA_ATPase_DNA-bind"/>
</dbReference>
<evidence type="ECO:0000259" key="1">
    <source>
        <dbReference type="Pfam" id="PF13401"/>
    </source>
</evidence>